<reference evidence="1 2" key="1">
    <citation type="submission" date="2018-11" db="EMBL/GenBank/DDBJ databases">
        <authorList>
            <person name="Criscuolo A."/>
        </authorList>
    </citation>
    <scope>NUCLEOTIDE SEQUENCE [LARGE SCALE GENOMIC DNA]</scope>
    <source>
        <strain evidence="1">ACIP111625</strain>
    </source>
</reference>
<dbReference type="OrthoDB" id="6168669at2"/>
<protein>
    <submittedName>
        <fullName evidence="1">Uncharacterized protein</fullName>
    </submittedName>
</protein>
<dbReference type="EMBL" id="UXAW01000070">
    <property type="protein sequence ID" value="VDC28627.1"/>
    <property type="molecule type" value="Genomic_DNA"/>
</dbReference>
<gene>
    <name evidence="1" type="ORF">XINFAN_02192</name>
</gene>
<evidence type="ECO:0000313" key="1">
    <source>
        <dbReference type="EMBL" id="VDC28627.1"/>
    </source>
</evidence>
<evidence type="ECO:0000313" key="2">
    <source>
        <dbReference type="Proteomes" id="UP000277498"/>
    </source>
</evidence>
<organism evidence="1 2">
    <name type="scientific">Pseudogemmobacter humi</name>
    <dbReference type="NCBI Taxonomy" id="2483812"/>
    <lineage>
        <taxon>Bacteria</taxon>
        <taxon>Pseudomonadati</taxon>
        <taxon>Pseudomonadota</taxon>
        <taxon>Alphaproteobacteria</taxon>
        <taxon>Rhodobacterales</taxon>
        <taxon>Paracoccaceae</taxon>
        <taxon>Pseudogemmobacter</taxon>
    </lineage>
</organism>
<dbReference type="RefSeq" id="WP_124086945.1">
    <property type="nucleotide sequence ID" value="NZ_UXAW01000070.1"/>
</dbReference>
<proteinExistence type="predicted"/>
<dbReference type="Proteomes" id="UP000277498">
    <property type="component" value="Unassembled WGS sequence"/>
</dbReference>
<keyword evidence="2" id="KW-1185">Reference proteome</keyword>
<name>A0A3P5XLL2_9RHOB</name>
<dbReference type="AlphaFoldDB" id="A0A3P5XLL2"/>
<accession>A0A3P5XLL2</accession>
<sequence length="67" mass="7812">MKVRIEQYPQLRHLCWNRPPDTVLEGADALAIYERNWRHVGQDALTPEERDLLARLIARYGNGVLNV</sequence>